<protein>
    <submittedName>
        <fullName evidence="2">Uncharacterized protein</fullName>
    </submittedName>
</protein>
<dbReference type="Proteomes" id="UP000320176">
    <property type="component" value="Unassembled WGS sequence"/>
</dbReference>
<dbReference type="AlphaFoldDB" id="A0A5C5ZQ65"/>
<organism evidence="2 3">
    <name type="scientific">Stieleria varia</name>
    <dbReference type="NCBI Taxonomy" id="2528005"/>
    <lineage>
        <taxon>Bacteria</taxon>
        <taxon>Pseudomonadati</taxon>
        <taxon>Planctomycetota</taxon>
        <taxon>Planctomycetia</taxon>
        <taxon>Pirellulales</taxon>
        <taxon>Pirellulaceae</taxon>
        <taxon>Stieleria</taxon>
    </lineage>
</organism>
<evidence type="ECO:0000256" key="1">
    <source>
        <dbReference type="SAM" id="MobiDB-lite"/>
    </source>
</evidence>
<evidence type="ECO:0000313" key="3">
    <source>
        <dbReference type="Proteomes" id="UP000320176"/>
    </source>
</evidence>
<dbReference type="EMBL" id="SJPN01000020">
    <property type="protein sequence ID" value="TWT89619.1"/>
    <property type="molecule type" value="Genomic_DNA"/>
</dbReference>
<accession>A0A5C5ZQ65</accession>
<name>A0A5C5ZQ65_9BACT</name>
<feature type="compositionally biased region" description="Basic and acidic residues" evidence="1">
    <location>
        <begin position="76"/>
        <end position="85"/>
    </location>
</feature>
<sequence length="98" mass="11021">MECGRPDARVICCHWNTCDGPASAFDFGHIVGGAKSGTKPGLELQSGRKRLYNPMVASRRYSAAWEDDRTMRWTEATHRPDEHGNHNGVARSYYPLLE</sequence>
<proteinExistence type="predicted"/>
<comment type="caution">
    <text evidence="2">The sequence shown here is derived from an EMBL/GenBank/DDBJ whole genome shotgun (WGS) entry which is preliminary data.</text>
</comment>
<keyword evidence="3" id="KW-1185">Reference proteome</keyword>
<evidence type="ECO:0000313" key="2">
    <source>
        <dbReference type="EMBL" id="TWT89619.1"/>
    </source>
</evidence>
<reference evidence="2 3" key="1">
    <citation type="submission" date="2019-02" db="EMBL/GenBank/DDBJ databases">
        <title>Deep-cultivation of Planctomycetes and their phenomic and genomic characterization uncovers novel biology.</title>
        <authorList>
            <person name="Wiegand S."/>
            <person name="Jogler M."/>
            <person name="Boedeker C."/>
            <person name="Pinto D."/>
            <person name="Vollmers J."/>
            <person name="Rivas-Marin E."/>
            <person name="Kohn T."/>
            <person name="Peeters S.H."/>
            <person name="Heuer A."/>
            <person name="Rast P."/>
            <person name="Oberbeckmann S."/>
            <person name="Bunk B."/>
            <person name="Jeske O."/>
            <person name="Meyerdierks A."/>
            <person name="Storesund J.E."/>
            <person name="Kallscheuer N."/>
            <person name="Luecker S."/>
            <person name="Lage O.M."/>
            <person name="Pohl T."/>
            <person name="Merkel B.J."/>
            <person name="Hornburger P."/>
            <person name="Mueller R.-W."/>
            <person name="Bruemmer F."/>
            <person name="Labrenz M."/>
            <person name="Spormann A.M."/>
            <person name="Op Den Camp H."/>
            <person name="Overmann J."/>
            <person name="Amann R."/>
            <person name="Jetten M.S.M."/>
            <person name="Mascher T."/>
            <person name="Medema M.H."/>
            <person name="Devos D.P."/>
            <person name="Kaster A.-K."/>
            <person name="Ovreas L."/>
            <person name="Rohde M."/>
            <person name="Galperin M.Y."/>
            <person name="Jogler C."/>
        </authorList>
    </citation>
    <scope>NUCLEOTIDE SEQUENCE [LARGE SCALE GENOMIC DNA]</scope>
    <source>
        <strain evidence="2 3">Pla52n</strain>
    </source>
</reference>
<gene>
    <name evidence="2" type="ORF">Pla52n_67470</name>
</gene>
<feature type="region of interest" description="Disordered" evidence="1">
    <location>
        <begin position="76"/>
        <end position="98"/>
    </location>
</feature>